<dbReference type="InterPro" id="IPR036390">
    <property type="entry name" value="WH_DNA-bd_sf"/>
</dbReference>
<evidence type="ECO:0000259" key="3">
    <source>
        <dbReference type="PROSITE" id="PS51459"/>
    </source>
</evidence>
<dbReference type="SUPFAM" id="SSF46785">
    <property type="entry name" value="Winged helix' DNA-binding domain"/>
    <property type="match status" value="1"/>
</dbReference>
<dbReference type="Gene3D" id="1.10.10.10">
    <property type="entry name" value="Winged helix-like DNA-binding domain superfamily/Winged helix DNA-binding domain"/>
    <property type="match status" value="1"/>
</dbReference>
<reference evidence="4 5" key="1">
    <citation type="journal article" date="2016" name="Nat. Commun.">
        <title>Thousands of microbial genomes shed light on interconnected biogeochemical processes in an aquifer system.</title>
        <authorList>
            <person name="Anantharaman K."/>
            <person name="Brown C.T."/>
            <person name="Hug L.A."/>
            <person name="Sharon I."/>
            <person name="Castelle C.J."/>
            <person name="Probst A.J."/>
            <person name="Thomas B.C."/>
            <person name="Singh A."/>
            <person name="Wilkins M.J."/>
            <person name="Karaoz U."/>
            <person name="Brodie E.L."/>
            <person name="Williams K.H."/>
            <person name="Hubbard S.S."/>
            <person name="Banfield J.F."/>
        </authorList>
    </citation>
    <scope>NUCLEOTIDE SEQUENCE [LARGE SCALE GENOMIC DNA]</scope>
</reference>
<organism evidence="4 5">
    <name type="scientific">Candidatus Chisholmbacteria bacterium RIFCSPHIGHO2_01_FULL_48_12</name>
    <dbReference type="NCBI Taxonomy" id="1797589"/>
    <lineage>
        <taxon>Bacteria</taxon>
        <taxon>Candidatus Chisholmiibacteriota</taxon>
    </lineage>
</organism>
<dbReference type="AlphaFoldDB" id="A0A1G1VMX3"/>
<dbReference type="PANTHER" id="PTHR13504:SF38">
    <property type="entry name" value="FIDO DOMAIN-CONTAINING PROTEIN"/>
    <property type="match status" value="1"/>
</dbReference>
<feature type="binding site" evidence="2">
    <location>
        <begin position="173"/>
        <end position="180"/>
    </location>
    <ligand>
        <name>ATP</name>
        <dbReference type="ChEBI" id="CHEBI:30616"/>
    </ligand>
</feature>
<feature type="binding site" evidence="2">
    <location>
        <begin position="211"/>
        <end position="212"/>
    </location>
    <ligand>
        <name>ATP</name>
        <dbReference type="ChEBI" id="CHEBI:30616"/>
    </ligand>
</feature>
<dbReference type="STRING" id="1797589.A2784_04620"/>
<dbReference type="InterPro" id="IPR003812">
    <property type="entry name" value="Fido"/>
</dbReference>
<dbReference type="PANTHER" id="PTHR13504">
    <property type="entry name" value="FIDO DOMAIN-CONTAINING PROTEIN DDB_G0283145"/>
    <property type="match status" value="1"/>
</dbReference>
<dbReference type="Proteomes" id="UP000177324">
    <property type="component" value="Unassembled WGS sequence"/>
</dbReference>
<evidence type="ECO:0000256" key="2">
    <source>
        <dbReference type="PIRSR" id="PIRSR640198-2"/>
    </source>
</evidence>
<keyword evidence="2" id="KW-0547">Nucleotide-binding</keyword>
<dbReference type="InterPro" id="IPR040198">
    <property type="entry name" value="Fido_containing"/>
</dbReference>
<dbReference type="SUPFAM" id="SSF140931">
    <property type="entry name" value="Fic-like"/>
    <property type="match status" value="1"/>
</dbReference>
<feature type="active site" evidence="1">
    <location>
        <position position="169"/>
    </location>
</feature>
<feature type="domain" description="Fido" evidence="3">
    <location>
        <begin position="90"/>
        <end position="231"/>
    </location>
</feature>
<dbReference type="InterPro" id="IPR036597">
    <property type="entry name" value="Fido-like_dom_sf"/>
</dbReference>
<name>A0A1G1VMX3_9BACT</name>
<keyword evidence="2" id="KW-0067">ATP-binding</keyword>
<dbReference type="Pfam" id="PF02661">
    <property type="entry name" value="Fic"/>
    <property type="match status" value="1"/>
</dbReference>
<protein>
    <recommendedName>
        <fullName evidence="3">Fido domain-containing protein</fullName>
    </recommendedName>
</protein>
<accession>A0A1G1VMX3</accession>
<dbReference type="EMBL" id="MHCH01000039">
    <property type="protein sequence ID" value="OGY16741.1"/>
    <property type="molecule type" value="Genomic_DNA"/>
</dbReference>
<dbReference type="PROSITE" id="PS51459">
    <property type="entry name" value="FIDO"/>
    <property type="match status" value="1"/>
</dbReference>
<sequence>MHVDYRYKQTSKLTQLLQALEVNRRLIDLLPSLPHIERHLRRQSILKSALFSARIEGIGTASPHDASKLEVKNILSASNWLHSASGPRRLSLKVICQLHSRILSNLSPDAGGFRREASAIFNQAGVAIYFTPPPIEIKPLLGQLIRHTKRILINPIQAAVFHFGFERIHPFLDGNGRVGRLVSTLILKLDGYNFRGLIDLEEYLDANRAAYYDLLNLASKDITAFVEFFLTGLVDQSEQVINKLRGQAETTEDKLLPRRQEILNTIREHKQVSFDFIRRRFLAIPASTLRYDLRQLAKQNLIKKLGVTRGAVYSPAEYN</sequence>
<proteinExistence type="predicted"/>
<dbReference type="Gene3D" id="1.10.3290.10">
    <property type="entry name" value="Fido-like domain"/>
    <property type="match status" value="1"/>
</dbReference>
<evidence type="ECO:0000313" key="4">
    <source>
        <dbReference type="EMBL" id="OGY16741.1"/>
    </source>
</evidence>
<evidence type="ECO:0000256" key="1">
    <source>
        <dbReference type="PIRSR" id="PIRSR640198-1"/>
    </source>
</evidence>
<comment type="caution">
    <text evidence="4">The sequence shown here is derived from an EMBL/GenBank/DDBJ whole genome shotgun (WGS) entry which is preliminary data.</text>
</comment>
<dbReference type="GO" id="GO:0005524">
    <property type="term" value="F:ATP binding"/>
    <property type="evidence" value="ECO:0007669"/>
    <property type="project" value="UniProtKB-KW"/>
</dbReference>
<evidence type="ECO:0000313" key="5">
    <source>
        <dbReference type="Proteomes" id="UP000177324"/>
    </source>
</evidence>
<dbReference type="InterPro" id="IPR036388">
    <property type="entry name" value="WH-like_DNA-bd_sf"/>
</dbReference>
<gene>
    <name evidence="4" type="ORF">A2784_04620</name>
</gene>